<sequence>MTLPRTLALAAATLATVATAAALAPAAHAATTPAETTELAAPAKSWGTYYAPRRAAKAWGTLTATGEDHADLPTADSVRITGKVYDNTRRSSCGWAVLRITYRSGNELPFRERWVRDCSYGSPKHFSLRYRDVYQVELKVCSEPKAKKPSLTCLYAGTWKTLYLSK</sequence>
<dbReference type="InterPro" id="IPR006311">
    <property type="entry name" value="TAT_signal"/>
</dbReference>
<evidence type="ECO:0000313" key="3">
    <source>
        <dbReference type="Proteomes" id="UP001589568"/>
    </source>
</evidence>
<dbReference type="RefSeq" id="WP_364378511.1">
    <property type="nucleotide sequence ID" value="NZ_JBHMCF010000036.1"/>
</dbReference>
<gene>
    <name evidence="2" type="ORF">ACFFR3_29920</name>
</gene>
<name>A0ABV5NU38_9ACTN</name>
<protein>
    <recommendedName>
        <fullName evidence="4">Secreted protein</fullName>
    </recommendedName>
</protein>
<proteinExistence type="predicted"/>
<dbReference type="Proteomes" id="UP001589568">
    <property type="component" value="Unassembled WGS sequence"/>
</dbReference>
<evidence type="ECO:0000313" key="2">
    <source>
        <dbReference type="EMBL" id="MFB9473732.1"/>
    </source>
</evidence>
<evidence type="ECO:0000256" key="1">
    <source>
        <dbReference type="SAM" id="SignalP"/>
    </source>
</evidence>
<dbReference type="PROSITE" id="PS51318">
    <property type="entry name" value="TAT"/>
    <property type="match status" value="1"/>
</dbReference>
<reference evidence="2 3" key="1">
    <citation type="submission" date="2024-09" db="EMBL/GenBank/DDBJ databases">
        <authorList>
            <person name="Sun Q."/>
            <person name="Mori K."/>
        </authorList>
    </citation>
    <scope>NUCLEOTIDE SEQUENCE [LARGE SCALE GENOMIC DNA]</scope>
    <source>
        <strain evidence="2 3">JCM 3324</strain>
    </source>
</reference>
<dbReference type="EMBL" id="JBHMCF010000036">
    <property type="protein sequence ID" value="MFB9473732.1"/>
    <property type="molecule type" value="Genomic_DNA"/>
</dbReference>
<comment type="caution">
    <text evidence="2">The sequence shown here is derived from an EMBL/GenBank/DDBJ whole genome shotgun (WGS) entry which is preliminary data.</text>
</comment>
<keyword evidence="3" id="KW-1185">Reference proteome</keyword>
<accession>A0ABV5NU38</accession>
<keyword evidence="1" id="KW-0732">Signal</keyword>
<evidence type="ECO:0008006" key="4">
    <source>
        <dbReference type="Google" id="ProtNLM"/>
    </source>
</evidence>
<organism evidence="2 3">
    <name type="scientific">Nonomuraea salmonea</name>
    <dbReference type="NCBI Taxonomy" id="46181"/>
    <lineage>
        <taxon>Bacteria</taxon>
        <taxon>Bacillati</taxon>
        <taxon>Actinomycetota</taxon>
        <taxon>Actinomycetes</taxon>
        <taxon>Streptosporangiales</taxon>
        <taxon>Streptosporangiaceae</taxon>
        <taxon>Nonomuraea</taxon>
    </lineage>
</organism>
<feature type="signal peptide" evidence="1">
    <location>
        <begin position="1"/>
        <end position="29"/>
    </location>
</feature>
<feature type="chain" id="PRO_5046083621" description="Secreted protein" evidence="1">
    <location>
        <begin position="30"/>
        <end position="166"/>
    </location>
</feature>